<organism evidence="2 3">
    <name type="scientific">Bradyrhizobium niftali</name>
    <dbReference type="NCBI Taxonomy" id="2560055"/>
    <lineage>
        <taxon>Bacteria</taxon>
        <taxon>Pseudomonadati</taxon>
        <taxon>Pseudomonadota</taxon>
        <taxon>Alphaproteobacteria</taxon>
        <taxon>Hyphomicrobiales</taxon>
        <taxon>Nitrobacteraceae</taxon>
        <taxon>Bradyrhizobium</taxon>
    </lineage>
</organism>
<dbReference type="EMBL" id="SPQT01000002">
    <property type="protein sequence ID" value="TFV49675.1"/>
    <property type="molecule type" value="Genomic_DNA"/>
</dbReference>
<evidence type="ECO:0000313" key="3">
    <source>
        <dbReference type="Proteomes" id="UP000297966"/>
    </source>
</evidence>
<proteinExistence type="predicted"/>
<keyword evidence="2" id="KW-0413">Isomerase</keyword>
<sequence length="287" mass="32130">MIVRLLREPLLQFLVLGAALFAIYGLAGKRGSDAPEKIVVSASQVTNLGNAFVRTWRRPPNQEELRGLIDDYIRDEVFYREGRAAGLDRDDVIIRRRVRQKMEFLATEMSVPEPSEAELAAYLASNPERFRAEDQLTFRQLFLSATRRAETIDSDSKQLAGVLARADEAVDATGLGDAFLLGEEFRAVAPTKLTSIFGESFAKQLSVMEKGRWQGPISSGFGQHFVFISERAQGNLPPLDAVRPAVLREWENARRLETEQKLYASLRSRYEIVVEQPGARAAEAASR</sequence>
<name>A0A4Y9M3H5_9BRAD</name>
<accession>A0A4Y9M3H5</accession>
<protein>
    <submittedName>
        <fullName evidence="2">Peptidyl-prolyl cis-trans isomerase</fullName>
    </submittedName>
</protein>
<dbReference type="InterPro" id="IPR000297">
    <property type="entry name" value="PPIase_PpiC"/>
</dbReference>
<gene>
    <name evidence="2" type="ORF">E4K65_05650</name>
</gene>
<dbReference type="AlphaFoldDB" id="A0A4Y9M3H5"/>
<keyword evidence="3" id="KW-1185">Reference proteome</keyword>
<feature type="domain" description="PpiC" evidence="1">
    <location>
        <begin position="114"/>
        <end position="244"/>
    </location>
</feature>
<comment type="caution">
    <text evidence="2">The sequence shown here is derived from an EMBL/GenBank/DDBJ whole genome shotgun (WGS) entry which is preliminary data.</text>
</comment>
<evidence type="ECO:0000259" key="1">
    <source>
        <dbReference type="Pfam" id="PF13145"/>
    </source>
</evidence>
<reference evidence="2 3" key="1">
    <citation type="submission" date="2019-03" db="EMBL/GenBank/DDBJ databases">
        <title>Bradyrhizobium diversity isolated from nodules of Chamaecrista fasciculata.</title>
        <authorList>
            <person name="Klepa M.S."/>
            <person name="Urquiaga M.O."/>
            <person name="Hungria M."/>
            <person name="Delamuta J.R."/>
        </authorList>
    </citation>
    <scope>NUCLEOTIDE SEQUENCE [LARGE SCALE GENOMIC DNA]</scope>
    <source>
        <strain evidence="2 3">CNPSo 3448</strain>
    </source>
</reference>
<evidence type="ECO:0000313" key="2">
    <source>
        <dbReference type="EMBL" id="TFV49675.1"/>
    </source>
</evidence>
<dbReference type="GO" id="GO:0003755">
    <property type="term" value="F:peptidyl-prolyl cis-trans isomerase activity"/>
    <property type="evidence" value="ECO:0007669"/>
    <property type="project" value="InterPro"/>
</dbReference>
<dbReference type="Proteomes" id="UP000297966">
    <property type="component" value="Unassembled WGS sequence"/>
</dbReference>
<dbReference type="OrthoDB" id="196786at2"/>
<dbReference type="RefSeq" id="WP_135173322.1">
    <property type="nucleotide sequence ID" value="NZ_SPQT01000002.1"/>
</dbReference>
<dbReference type="Pfam" id="PF13145">
    <property type="entry name" value="Rotamase_2"/>
    <property type="match status" value="1"/>
</dbReference>